<feature type="region of interest" description="Disordered" evidence="1">
    <location>
        <begin position="1"/>
        <end position="99"/>
    </location>
</feature>
<protein>
    <submittedName>
        <fullName evidence="2">Uncharacterized protein</fullName>
    </submittedName>
</protein>
<feature type="compositionally biased region" description="Basic residues" evidence="1">
    <location>
        <begin position="699"/>
        <end position="710"/>
    </location>
</feature>
<organism evidence="2 3">
    <name type="scientific">Armillaria tabescens</name>
    <name type="common">Ringless honey mushroom</name>
    <name type="synonym">Agaricus tabescens</name>
    <dbReference type="NCBI Taxonomy" id="1929756"/>
    <lineage>
        <taxon>Eukaryota</taxon>
        <taxon>Fungi</taxon>
        <taxon>Dikarya</taxon>
        <taxon>Basidiomycota</taxon>
        <taxon>Agaricomycotina</taxon>
        <taxon>Agaricomycetes</taxon>
        <taxon>Agaricomycetidae</taxon>
        <taxon>Agaricales</taxon>
        <taxon>Marasmiineae</taxon>
        <taxon>Physalacriaceae</taxon>
        <taxon>Desarmillaria</taxon>
    </lineage>
</organism>
<keyword evidence="3" id="KW-1185">Reference proteome</keyword>
<feature type="compositionally biased region" description="Low complexity" evidence="1">
    <location>
        <begin position="16"/>
        <end position="37"/>
    </location>
</feature>
<feature type="compositionally biased region" description="Basic and acidic residues" evidence="1">
    <location>
        <begin position="255"/>
        <end position="267"/>
    </location>
</feature>
<proteinExistence type="predicted"/>
<feature type="region of interest" description="Disordered" evidence="1">
    <location>
        <begin position="623"/>
        <end position="710"/>
    </location>
</feature>
<comment type="caution">
    <text evidence="2">The sequence shown here is derived from an EMBL/GenBank/DDBJ whole genome shotgun (WGS) entry which is preliminary data.</text>
</comment>
<evidence type="ECO:0000313" key="2">
    <source>
        <dbReference type="EMBL" id="KAK0461279.1"/>
    </source>
</evidence>
<gene>
    <name evidence="2" type="ORF">EV420DRAFT_1746620</name>
</gene>
<evidence type="ECO:0000256" key="1">
    <source>
        <dbReference type="SAM" id="MobiDB-lite"/>
    </source>
</evidence>
<sequence>MAGDREYVDRAVQTDSAVPLPSSPASSPSSAVAISPAELSAYIDRNDAPSSPDFYPVGRRLHKPRLPFNGPSRAPTGTDRVVSLPETSPPSRVDLGGSGTRVVSLTECSKTSAPKEDSFSSECFDTSISTDTSGTHLSSENSLQHIRTRRLRYSGLPRTPSPPSSPESIMIIGNDVQVPVSFLHQKSESQPTFEENEGWLTWTNSPPRPIPALHGPLSLPYARCPSGAEGTIVEGEDMSRMIWGLGTDAALASDPRPHPSNDEERKSAYLPSNLTQSQRLKTQVPQHTVRHDSQSLPILSTLAPSKHNVSTLQSQQVNSSFVSNRHNLRTSHSNSRYERHSNFESTRASFSETLQDCSAADDRLIGLGIQWPANSAAKDTKHSYNSASSFSHINSILPQSGPRIFVESRTNPQLTSQVIIPTGPRMSAIDIAHQYRVKQLQCALPTPPNSSEPQWSPYFSANSNDILYNDYDPPMPFDRFQRPVLEVRNPDAELRRFVIERMNNPDIFIDDPPVFPVRSSRPTIHRPMYSRDSQGFFEMSPPPPGPPPNSPLPPTPSAYASKPSRNTSMPPSPTSPEFQNHFRTISRQPRSIPLARLIQRRLSAVPEEDVEGFLEPATPFSSMLRDINSHSSPTAPLRRKVDRSPSPQKAGRSGPRSDPSVLGAKQRFAPAFNSSTDHRKSRHVFRGDKENGTEETVVKKGRNKSKKFVN</sequence>
<dbReference type="RefSeq" id="XP_060333176.1">
    <property type="nucleotide sequence ID" value="XM_060480168.1"/>
</dbReference>
<feature type="region of interest" description="Disordered" evidence="1">
    <location>
        <begin position="519"/>
        <end position="579"/>
    </location>
</feature>
<dbReference type="EMBL" id="JAUEPS010000011">
    <property type="protein sequence ID" value="KAK0461279.1"/>
    <property type="molecule type" value="Genomic_DNA"/>
</dbReference>
<name>A0AA39TRA7_ARMTA</name>
<reference evidence="2" key="1">
    <citation type="submission" date="2023-06" db="EMBL/GenBank/DDBJ databases">
        <authorList>
            <consortium name="Lawrence Berkeley National Laboratory"/>
            <person name="Ahrendt S."/>
            <person name="Sahu N."/>
            <person name="Indic B."/>
            <person name="Wong-Bajracharya J."/>
            <person name="Merenyi Z."/>
            <person name="Ke H.-M."/>
            <person name="Monk M."/>
            <person name="Kocsube S."/>
            <person name="Drula E."/>
            <person name="Lipzen A."/>
            <person name="Balint B."/>
            <person name="Henrissat B."/>
            <person name="Andreopoulos B."/>
            <person name="Martin F.M."/>
            <person name="Harder C.B."/>
            <person name="Rigling D."/>
            <person name="Ford K.L."/>
            <person name="Foster G.D."/>
            <person name="Pangilinan J."/>
            <person name="Papanicolaou A."/>
            <person name="Barry K."/>
            <person name="LaButti K."/>
            <person name="Viragh M."/>
            <person name="Koriabine M."/>
            <person name="Yan M."/>
            <person name="Riley R."/>
            <person name="Champramary S."/>
            <person name="Plett K.L."/>
            <person name="Tsai I.J."/>
            <person name="Slot J."/>
            <person name="Sipos G."/>
            <person name="Plett J."/>
            <person name="Nagy L.G."/>
            <person name="Grigoriev I.V."/>
        </authorList>
    </citation>
    <scope>NUCLEOTIDE SEQUENCE</scope>
    <source>
        <strain evidence="2">CCBAS 213</strain>
    </source>
</reference>
<dbReference type="AlphaFoldDB" id="A0AA39TRA7"/>
<feature type="compositionally biased region" description="Polar residues" evidence="1">
    <location>
        <begin position="563"/>
        <end position="579"/>
    </location>
</feature>
<evidence type="ECO:0000313" key="3">
    <source>
        <dbReference type="Proteomes" id="UP001175211"/>
    </source>
</evidence>
<feature type="compositionally biased region" description="Low complexity" evidence="1">
    <location>
        <begin position="313"/>
        <end position="324"/>
    </location>
</feature>
<dbReference type="Proteomes" id="UP001175211">
    <property type="component" value="Unassembled WGS sequence"/>
</dbReference>
<accession>A0AA39TRA7</accession>
<dbReference type="GeneID" id="85363716"/>
<feature type="compositionally biased region" description="Polar residues" evidence="1">
    <location>
        <begin position="270"/>
        <end position="286"/>
    </location>
</feature>
<feature type="region of interest" description="Disordered" evidence="1">
    <location>
        <begin position="249"/>
        <end position="294"/>
    </location>
</feature>
<feature type="compositionally biased region" description="Pro residues" evidence="1">
    <location>
        <begin position="540"/>
        <end position="556"/>
    </location>
</feature>
<feature type="region of interest" description="Disordered" evidence="1">
    <location>
        <begin position="309"/>
        <end position="342"/>
    </location>
</feature>
<feature type="compositionally biased region" description="Basic and acidic residues" evidence="1">
    <location>
        <begin position="685"/>
        <end position="698"/>
    </location>
</feature>